<dbReference type="EMBL" id="JAHLFV010000210">
    <property type="protein sequence ID" value="MBU3850722.1"/>
    <property type="molecule type" value="Genomic_DNA"/>
</dbReference>
<protein>
    <submittedName>
        <fullName evidence="1">Uncharacterized protein</fullName>
    </submittedName>
</protein>
<dbReference type="Proteomes" id="UP000823914">
    <property type="component" value="Unassembled WGS sequence"/>
</dbReference>
<organism evidence="1 2">
    <name type="scientific">Candidatus Treponema excrementipullorum</name>
    <dbReference type="NCBI Taxonomy" id="2838768"/>
    <lineage>
        <taxon>Bacteria</taxon>
        <taxon>Pseudomonadati</taxon>
        <taxon>Spirochaetota</taxon>
        <taxon>Spirochaetia</taxon>
        <taxon>Spirochaetales</taxon>
        <taxon>Treponemataceae</taxon>
        <taxon>Treponema</taxon>
    </lineage>
</organism>
<evidence type="ECO:0000313" key="1">
    <source>
        <dbReference type="EMBL" id="MBU3850722.1"/>
    </source>
</evidence>
<comment type="caution">
    <text evidence="1">The sequence shown here is derived from an EMBL/GenBank/DDBJ whole genome shotgun (WGS) entry which is preliminary data.</text>
</comment>
<accession>A0A9E2L4I6</accession>
<reference evidence="1" key="1">
    <citation type="journal article" date="2021" name="PeerJ">
        <title>Extensive microbial diversity within the chicken gut microbiome revealed by metagenomics and culture.</title>
        <authorList>
            <person name="Gilroy R."/>
            <person name="Ravi A."/>
            <person name="Getino M."/>
            <person name="Pursley I."/>
            <person name="Horton D.L."/>
            <person name="Alikhan N.F."/>
            <person name="Baker D."/>
            <person name="Gharbi K."/>
            <person name="Hall N."/>
            <person name="Watson M."/>
            <person name="Adriaenssens E.M."/>
            <person name="Foster-Nyarko E."/>
            <person name="Jarju S."/>
            <person name="Secka A."/>
            <person name="Antonio M."/>
            <person name="Oren A."/>
            <person name="Chaudhuri R.R."/>
            <person name="La Ragione R."/>
            <person name="Hildebrand F."/>
            <person name="Pallen M.J."/>
        </authorList>
    </citation>
    <scope>NUCLEOTIDE SEQUENCE</scope>
    <source>
        <strain evidence="1">Gambia15-2214</strain>
    </source>
</reference>
<evidence type="ECO:0000313" key="2">
    <source>
        <dbReference type="Proteomes" id="UP000823914"/>
    </source>
</evidence>
<name>A0A9E2L4I6_9SPIR</name>
<reference evidence="1" key="2">
    <citation type="submission" date="2021-04" db="EMBL/GenBank/DDBJ databases">
        <authorList>
            <person name="Gilroy R."/>
        </authorList>
    </citation>
    <scope>NUCLEOTIDE SEQUENCE</scope>
    <source>
        <strain evidence="1">Gambia15-2214</strain>
    </source>
</reference>
<dbReference type="AlphaFoldDB" id="A0A9E2L4I6"/>
<gene>
    <name evidence="1" type="ORF">IAA16_09160</name>
</gene>
<sequence>MTKITVCILLSIVWSGYIFSTDVEYYKMITSLTDQSKVKMTEDLFYTQLLSFQGYNVVDKRPAQYEGDLSNKNPDTIFFYVSVQEENNQWHCTLYAGQPQLNKKAEVTHTYDSFFKILTEAKPSIQNILDQLSTKQSASVRQGLSVITPTYDSIAGTWVGEPTINKIVLLRGGRGFVIFNNGASMNISVEIRGNTVICTQSGQGNASYFPDIPREMALVAALDATPIVWTMQMTNENTMVGTKESLKPIQQGNDLVGVETGTSSVTWSKQ</sequence>
<proteinExistence type="predicted"/>